<evidence type="ECO:0000313" key="9">
    <source>
        <dbReference type="Proteomes" id="UP000482155"/>
    </source>
</evidence>
<evidence type="ECO:0000256" key="1">
    <source>
        <dbReference type="ARBA" id="ARBA00004286"/>
    </source>
</evidence>
<keyword evidence="3" id="KW-0489">Methyltransferase</keyword>
<proteinExistence type="predicted"/>
<dbReference type="InterPro" id="IPR046341">
    <property type="entry name" value="SET_dom_sf"/>
</dbReference>
<protein>
    <submittedName>
        <fullName evidence="8">SET domain-containing protein</fullName>
    </submittedName>
</protein>
<evidence type="ECO:0000256" key="2">
    <source>
        <dbReference type="ARBA" id="ARBA00022454"/>
    </source>
</evidence>
<dbReference type="PROSITE" id="PS50280">
    <property type="entry name" value="SET"/>
    <property type="match status" value="1"/>
</dbReference>
<accession>A0A6B3SSZ7</accession>
<dbReference type="PROSITE" id="PS50868">
    <property type="entry name" value="POST_SET"/>
    <property type="match status" value="1"/>
</dbReference>
<dbReference type="GO" id="GO:0005694">
    <property type="term" value="C:chromosome"/>
    <property type="evidence" value="ECO:0007669"/>
    <property type="project" value="UniProtKB-SubCell"/>
</dbReference>
<feature type="domain" description="SET" evidence="6">
    <location>
        <begin position="14"/>
        <end position="126"/>
    </location>
</feature>
<dbReference type="EMBL" id="JAAIVB010000075">
    <property type="protein sequence ID" value="NEX63784.1"/>
    <property type="molecule type" value="Genomic_DNA"/>
</dbReference>
<name>A0A6B3SSZ7_9BURK</name>
<dbReference type="RefSeq" id="WP_163967723.1">
    <property type="nucleotide sequence ID" value="NZ_JAAIVB010000075.1"/>
</dbReference>
<dbReference type="Pfam" id="PF00856">
    <property type="entry name" value="SET"/>
    <property type="match status" value="1"/>
</dbReference>
<dbReference type="GO" id="GO:0032259">
    <property type="term" value="P:methylation"/>
    <property type="evidence" value="ECO:0007669"/>
    <property type="project" value="UniProtKB-KW"/>
</dbReference>
<dbReference type="AlphaFoldDB" id="A0A6B3SSZ7"/>
<keyword evidence="5" id="KW-0949">S-adenosyl-L-methionine</keyword>
<dbReference type="InterPro" id="IPR003616">
    <property type="entry name" value="Post-SET_dom"/>
</dbReference>
<dbReference type="SUPFAM" id="SSF82199">
    <property type="entry name" value="SET domain"/>
    <property type="match status" value="1"/>
</dbReference>
<dbReference type="Proteomes" id="UP000482155">
    <property type="component" value="Unassembled WGS sequence"/>
</dbReference>
<evidence type="ECO:0000256" key="5">
    <source>
        <dbReference type="ARBA" id="ARBA00022691"/>
    </source>
</evidence>
<feature type="domain" description="Post-SET" evidence="7">
    <location>
        <begin position="139"/>
        <end position="155"/>
    </location>
</feature>
<keyword evidence="9" id="KW-1185">Reference proteome</keyword>
<evidence type="ECO:0000313" key="8">
    <source>
        <dbReference type="EMBL" id="NEX63784.1"/>
    </source>
</evidence>
<comment type="caution">
    <text evidence="8">The sequence shown here is derived from an EMBL/GenBank/DDBJ whole genome shotgun (WGS) entry which is preliminary data.</text>
</comment>
<evidence type="ECO:0000256" key="4">
    <source>
        <dbReference type="ARBA" id="ARBA00022679"/>
    </source>
</evidence>
<evidence type="ECO:0000256" key="3">
    <source>
        <dbReference type="ARBA" id="ARBA00022603"/>
    </source>
</evidence>
<dbReference type="Gene3D" id="2.170.270.10">
    <property type="entry name" value="SET domain"/>
    <property type="match status" value="1"/>
</dbReference>
<dbReference type="InterPro" id="IPR001214">
    <property type="entry name" value="SET_dom"/>
</dbReference>
<gene>
    <name evidence="8" type="ORF">G3574_22120</name>
</gene>
<reference evidence="8 9" key="1">
    <citation type="submission" date="2020-02" db="EMBL/GenBank/DDBJ databases">
        <authorList>
            <person name="Kim M.K."/>
        </authorList>
    </citation>
    <scope>NUCLEOTIDE SEQUENCE [LARGE SCALE GENOMIC DNA]</scope>
    <source>
        <strain evidence="8 9">17J57-3</strain>
    </source>
</reference>
<organism evidence="8 9">
    <name type="scientific">Noviherbaspirillum galbum</name>
    <dbReference type="NCBI Taxonomy" id="2709383"/>
    <lineage>
        <taxon>Bacteria</taxon>
        <taxon>Pseudomonadati</taxon>
        <taxon>Pseudomonadota</taxon>
        <taxon>Betaproteobacteria</taxon>
        <taxon>Burkholderiales</taxon>
        <taxon>Oxalobacteraceae</taxon>
        <taxon>Noviherbaspirillum</taxon>
    </lineage>
</organism>
<comment type="subcellular location">
    <subcellularLocation>
        <location evidence="1">Chromosome</location>
    </subcellularLocation>
</comment>
<dbReference type="PANTHER" id="PTHR22884">
    <property type="entry name" value="SET DOMAIN PROTEINS"/>
    <property type="match status" value="1"/>
</dbReference>
<dbReference type="GO" id="GO:0008168">
    <property type="term" value="F:methyltransferase activity"/>
    <property type="evidence" value="ECO:0007669"/>
    <property type="project" value="UniProtKB-KW"/>
</dbReference>
<keyword evidence="4" id="KW-0808">Transferase</keyword>
<evidence type="ECO:0000259" key="6">
    <source>
        <dbReference type="PROSITE" id="PS50280"/>
    </source>
</evidence>
<sequence length="163" mass="18466">MTTAQKPEAPRRSGKIIVQDSPVHGKGVFAARDIAEGSRIVEYKGEIISSREAERRENLKPADCFHTFFFSLEDGKIIDGGRLGNSARWINHSCEPNCEAREEDGRVYIYALRDLREGEELNYDYGLILEQRHTPAIKKAYECRCGAKTCRHTLLAPKKRKAA</sequence>
<dbReference type="InterPro" id="IPR050777">
    <property type="entry name" value="SET2_Histone-Lys_MeTrsfase"/>
</dbReference>
<evidence type="ECO:0000259" key="7">
    <source>
        <dbReference type="PROSITE" id="PS50868"/>
    </source>
</evidence>
<dbReference type="SMART" id="SM00317">
    <property type="entry name" value="SET"/>
    <property type="match status" value="1"/>
</dbReference>
<keyword evidence="2" id="KW-0158">Chromosome</keyword>